<evidence type="ECO:0000256" key="4">
    <source>
        <dbReference type="ARBA" id="ARBA00023014"/>
    </source>
</evidence>
<dbReference type="GO" id="GO:0006979">
    <property type="term" value="P:response to oxidative stress"/>
    <property type="evidence" value="ECO:0007669"/>
    <property type="project" value="InterPro"/>
</dbReference>
<feature type="domain" description="HTH merR-type" evidence="8">
    <location>
        <begin position="32"/>
        <end position="100"/>
    </location>
</feature>
<dbReference type="GO" id="GO:0046872">
    <property type="term" value="F:metal ion binding"/>
    <property type="evidence" value="ECO:0007669"/>
    <property type="project" value="UniProtKB-KW"/>
</dbReference>
<dbReference type="RefSeq" id="WP_227928241.1">
    <property type="nucleotide sequence ID" value="NZ_CP094984.1"/>
</dbReference>
<dbReference type="AlphaFoldDB" id="A0A9X1M775"/>
<dbReference type="Pfam" id="PF00376">
    <property type="entry name" value="MerR"/>
    <property type="match status" value="1"/>
</dbReference>
<dbReference type="EMBL" id="CP094984">
    <property type="protein sequence ID" value="UON91976.1"/>
    <property type="molecule type" value="Genomic_DNA"/>
</dbReference>
<evidence type="ECO:0000256" key="5">
    <source>
        <dbReference type="ARBA" id="ARBA00023015"/>
    </source>
</evidence>
<dbReference type="Proteomes" id="UP001155145">
    <property type="component" value="Unassembled WGS sequence"/>
</dbReference>
<keyword evidence="6" id="KW-0238">DNA-binding</keyword>
<dbReference type="GO" id="GO:0051537">
    <property type="term" value="F:2 iron, 2 sulfur cluster binding"/>
    <property type="evidence" value="ECO:0007669"/>
    <property type="project" value="UniProtKB-KW"/>
</dbReference>
<keyword evidence="11" id="KW-1185">Reference proteome</keyword>
<dbReference type="InterPro" id="IPR000551">
    <property type="entry name" value="MerR-type_HTH_dom"/>
</dbReference>
<dbReference type="PROSITE" id="PS00552">
    <property type="entry name" value="HTH_MERR_1"/>
    <property type="match status" value="1"/>
</dbReference>
<dbReference type="InterPro" id="IPR015358">
    <property type="entry name" value="Tscrpt_reg_MerR_DNA-bd"/>
</dbReference>
<dbReference type="GO" id="GO:0003677">
    <property type="term" value="F:DNA binding"/>
    <property type="evidence" value="ECO:0007669"/>
    <property type="project" value="UniProtKB-KW"/>
</dbReference>
<dbReference type="PANTHER" id="PTHR30204">
    <property type="entry name" value="REDOX-CYCLING DRUG-SENSING TRANSCRIPTIONAL ACTIVATOR SOXR"/>
    <property type="match status" value="1"/>
</dbReference>
<gene>
    <name evidence="9" type="primary">soxR</name>
    <name evidence="9" type="ORF">LJ755_05325</name>
    <name evidence="10" type="ORF">MUK71_15595</name>
</gene>
<evidence type="ECO:0000256" key="7">
    <source>
        <dbReference type="ARBA" id="ARBA00023163"/>
    </source>
</evidence>
<evidence type="ECO:0000256" key="1">
    <source>
        <dbReference type="ARBA" id="ARBA00022714"/>
    </source>
</evidence>
<dbReference type="Proteomes" id="UP000829758">
    <property type="component" value="Chromosome"/>
</dbReference>
<protein>
    <submittedName>
        <fullName evidence="9">Redox-sensitive transcriptional activator SoxR</fullName>
    </submittedName>
</protein>
<dbReference type="GO" id="GO:0003700">
    <property type="term" value="F:DNA-binding transcription factor activity"/>
    <property type="evidence" value="ECO:0007669"/>
    <property type="project" value="InterPro"/>
</dbReference>
<dbReference type="InterPro" id="IPR009061">
    <property type="entry name" value="DNA-bd_dom_put_sf"/>
</dbReference>
<evidence type="ECO:0000256" key="2">
    <source>
        <dbReference type="ARBA" id="ARBA00022723"/>
    </source>
</evidence>
<evidence type="ECO:0000313" key="10">
    <source>
        <dbReference type="EMBL" id="UON91976.1"/>
    </source>
</evidence>
<keyword evidence="1" id="KW-0001">2Fe-2S</keyword>
<keyword evidence="3" id="KW-0408">Iron</keyword>
<dbReference type="InterPro" id="IPR047057">
    <property type="entry name" value="MerR_fam"/>
</dbReference>
<keyword evidence="7" id="KW-0804">Transcription</keyword>
<name>A0A9X1M775_9MICC</name>
<dbReference type="Pfam" id="PF09278">
    <property type="entry name" value="MerR-DNA-bind"/>
    <property type="match status" value="1"/>
</dbReference>
<evidence type="ECO:0000259" key="8">
    <source>
        <dbReference type="PROSITE" id="PS50937"/>
    </source>
</evidence>
<sequence>MRWRSNTRHSHRPRRARCDTELVTEPAQPRNLLAIGEVAERAGISVPAVRYYEERGLIRSQRSSANQRRFPRHVLRRLAVISAGQRMGLSLREVGDALAVLPADRAPTRAEWSAMSADWSAMVAGRIRGLQALQQSLDSSIGCGCLSLDRCGIFNAGDEAAAEGPGSRWERRAREISAAGNVPS</sequence>
<accession>A0A9X1M775</accession>
<keyword evidence="4" id="KW-0411">Iron-sulfur</keyword>
<proteinExistence type="predicted"/>
<dbReference type="NCBIfam" id="TIGR01950">
    <property type="entry name" value="SoxR"/>
    <property type="match status" value="1"/>
</dbReference>
<keyword evidence="5" id="KW-0805">Transcription regulation</keyword>
<dbReference type="SUPFAM" id="SSF46955">
    <property type="entry name" value="Putative DNA-binding domain"/>
    <property type="match status" value="1"/>
</dbReference>
<evidence type="ECO:0000313" key="12">
    <source>
        <dbReference type="Proteomes" id="UP001155145"/>
    </source>
</evidence>
<evidence type="ECO:0000313" key="11">
    <source>
        <dbReference type="Proteomes" id="UP000829758"/>
    </source>
</evidence>
<dbReference type="Gene3D" id="1.10.1660.10">
    <property type="match status" value="1"/>
</dbReference>
<evidence type="ECO:0000313" key="9">
    <source>
        <dbReference type="EMBL" id="MCC3272150.1"/>
    </source>
</evidence>
<dbReference type="PRINTS" id="PR00040">
    <property type="entry name" value="HTHMERR"/>
</dbReference>
<organism evidence="9 12">
    <name type="scientific">Arthrobacter zhangbolii</name>
    <dbReference type="NCBI Taxonomy" id="2886936"/>
    <lineage>
        <taxon>Bacteria</taxon>
        <taxon>Bacillati</taxon>
        <taxon>Actinomycetota</taxon>
        <taxon>Actinomycetes</taxon>
        <taxon>Micrococcales</taxon>
        <taxon>Micrococcaceae</taxon>
        <taxon>Arthrobacter</taxon>
    </lineage>
</organism>
<dbReference type="SMART" id="SM00422">
    <property type="entry name" value="HTH_MERR"/>
    <property type="match status" value="1"/>
</dbReference>
<dbReference type="EMBL" id="JAJFZT010000003">
    <property type="protein sequence ID" value="MCC3272150.1"/>
    <property type="molecule type" value="Genomic_DNA"/>
</dbReference>
<keyword evidence="2" id="KW-0479">Metal-binding</keyword>
<evidence type="ECO:0000256" key="6">
    <source>
        <dbReference type="ARBA" id="ARBA00023125"/>
    </source>
</evidence>
<evidence type="ECO:0000256" key="3">
    <source>
        <dbReference type="ARBA" id="ARBA00023004"/>
    </source>
</evidence>
<reference evidence="9" key="1">
    <citation type="submission" date="2021-10" db="EMBL/GenBank/DDBJ databases">
        <title>Novel species in genus Arthrobacter.</title>
        <authorList>
            <person name="Liu Y."/>
        </authorList>
    </citation>
    <scope>NUCLEOTIDE SEQUENCE</scope>
    <source>
        <strain evidence="11">zg-Y462</strain>
        <strain evidence="9">Zg-Y462</strain>
    </source>
</reference>
<dbReference type="InterPro" id="IPR010211">
    <property type="entry name" value="Redox-sen_tscrpt-act_SoxR"/>
</dbReference>
<dbReference type="PANTHER" id="PTHR30204:SF0">
    <property type="entry name" value="REDOX-SENSITIVE TRANSCRIPTIONAL ACTIVATOR SOXR"/>
    <property type="match status" value="1"/>
</dbReference>
<dbReference type="PROSITE" id="PS50937">
    <property type="entry name" value="HTH_MERR_2"/>
    <property type="match status" value="1"/>
</dbReference>